<feature type="non-terminal residue" evidence="1">
    <location>
        <position position="32"/>
    </location>
</feature>
<dbReference type="EMBL" id="JAJUOL010000351">
    <property type="protein sequence ID" value="MCH3852741.1"/>
    <property type="molecule type" value="Genomic_DNA"/>
</dbReference>
<dbReference type="AlphaFoldDB" id="A0AAW5EKD9"/>
<dbReference type="InterPro" id="IPR023213">
    <property type="entry name" value="CAT-like_dom_sf"/>
</dbReference>
<protein>
    <submittedName>
        <fullName evidence="1">Chloramphenicol acetyltransferase</fullName>
    </submittedName>
</protein>
<dbReference type="Proteomes" id="UP001199644">
    <property type="component" value="Unassembled WGS sequence"/>
</dbReference>
<evidence type="ECO:0000313" key="1">
    <source>
        <dbReference type="EMBL" id="MCH3852741.1"/>
    </source>
</evidence>
<dbReference type="SUPFAM" id="SSF52777">
    <property type="entry name" value="CoA-dependent acyltransferases"/>
    <property type="match status" value="1"/>
</dbReference>
<dbReference type="Pfam" id="PF00302">
    <property type="entry name" value="CAT"/>
    <property type="match status" value="1"/>
</dbReference>
<evidence type="ECO:0000313" key="2">
    <source>
        <dbReference type="Proteomes" id="UP001199644"/>
    </source>
</evidence>
<name>A0AAW5EKD9_CAMJU</name>
<sequence length="32" mass="3952">MQFTKIDINNWTRKEYFDHYFGNTPCTYSMTV</sequence>
<gene>
    <name evidence="1" type="ORF">LZC39_11635</name>
</gene>
<comment type="caution">
    <text evidence="1">The sequence shown here is derived from an EMBL/GenBank/DDBJ whole genome shotgun (WGS) entry which is preliminary data.</text>
</comment>
<proteinExistence type="predicted"/>
<accession>A0AAW5EKD9</accession>
<dbReference type="Gene3D" id="3.30.559.10">
    <property type="entry name" value="Chloramphenicol acetyltransferase-like domain"/>
    <property type="match status" value="1"/>
</dbReference>
<reference evidence="1" key="1">
    <citation type="submission" date="2021-12" db="EMBL/GenBank/DDBJ databases">
        <title>Prevalence of phenicol resistance gene fexA in Campylobacter isolated from poultry supply chain.</title>
        <authorList>
            <person name="Tang B."/>
            <person name="Zheng X."/>
            <person name="Lin J."/>
            <person name="Lin R."/>
            <person name="Yang H."/>
            <person name="Shen Z."/>
            <person name="Xia F."/>
        </authorList>
    </citation>
    <scope>NUCLEOTIDE SEQUENCE</scope>
    <source>
        <strain evidence="1">CJHN2011004</strain>
    </source>
</reference>
<dbReference type="RefSeq" id="WP_240381605.1">
    <property type="nucleotide sequence ID" value="NZ_JAJUOL010000351.1"/>
</dbReference>
<dbReference type="GO" id="GO:0008811">
    <property type="term" value="F:chloramphenicol O-acetyltransferase activity"/>
    <property type="evidence" value="ECO:0007669"/>
    <property type="project" value="InterPro"/>
</dbReference>
<dbReference type="InterPro" id="IPR001707">
    <property type="entry name" value="Cmp_AcTrfase"/>
</dbReference>
<organism evidence="1 2">
    <name type="scientific">Campylobacter jejuni</name>
    <dbReference type="NCBI Taxonomy" id="197"/>
    <lineage>
        <taxon>Bacteria</taxon>
        <taxon>Pseudomonadati</taxon>
        <taxon>Campylobacterota</taxon>
        <taxon>Epsilonproteobacteria</taxon>
        <taxon>Campylobacterales</taxon>
        <taxon>Campylobacteraceae</taxon>
        <taxon>Campylobacter</taxon>
    </lineage>
</organism>